<comment type="caution">
    <text evidence="3">The sequence shown here is derived from an EMBL/GenBank/DDBJ whole genome shotgun (WGS) entry which is preliminary data.</text>
</comment>
<dbReference type="Gene3D" id="1.10.10.800">
    <property type="match status" value="1"/>
</dbReference>
<proteinExistence type="predicted"/>
<gene>
    <name evidence="3" type="ORF">ACIBG2_36755</name>
</gene>
<reference evidence="3 4" key="1">
    <citation type="submission" date="2024-10" db="EMBL/GenBank/DDBJ databases">
        <title>The Natural Products Discovery Center: Release of the First 8490 Sequenced Strains for Exploring Actinobacteria Biosynthetic Diversity.</title>
        <authorList>
            <person name="Kalkreuter E."/>
            <person name="Kautsar S.A."/>
            <person name="Yang D."/>
            <person name="Bader C.D."/>
            <person name="Teijaro C.N."/>
            <person name="Fluegel L."/>
            <person name="Davis C.M."/>
            <person name="Simpson J.R."/>
            <person name="Lauterbach L."/>
            <person name="Steele A.D."/>
            <person name="Gui C."/>
            <person name="Meng S."/>
            <person name="Li G."/>
            <person name="Viehrig K."/>
            <person name="Ye F."/>
            <person name="Su P."/>
            <person name="Kiefer A.F."/>
            <person name="Nichols A."/>
            <person name="Cepeda A.J."/>
            <person name="Yan W."/>
            <person name="Fan B."/>
            <person name="Jiang Y."/>
            <person name="Adhikari A."/>
            <person name="Zheng C.-J."/>
            <person name="Schuster L."/>
            <person name="Cowan T.M."/>
            <person name="Smanski M.J."/>
            <person name="Chevrette M.G."/>
            <person name="De Carvalho L.P.S."/>
            <person name="Shen B."/>
        </authorList>
    </citation>
    <scope>NUCLEOTIDE SEQUENCE [LARGE SCALE GENOMIC DNA]</scope>
    <source>
        <strain evidence="3 4">NPDC050545</strain>
    </source>
</reference>
<dbReference type="Pfam" id="PF01738">
    <property type="entry name" value="DLH"/>
    <property type="match status" value="1"/>
</dbReference>
<feature type="domain" description="Dienelactone hydrolase" evidence="2">
    <location>
        <begin position="25"/>
        <end position="130"/>
    </location>
</feature>
<dbReference type="GO" id="GO:0016787">
    <property type="term" value="F:hydrolase activity"/>
    <property type="evidence" value="ECO:0007669"/>
    <property type="project" value="UniProtKB-KW"/>
</dbReference>
<dbReference type="InterPro" id="IPR002925">
    <property type="entry name" value="Dienelactn_hydro"/>
</dbReference>
<dbReference type="Gene3D" id="3.40.50.1820">
    <property type="entry name" value="alpha/beta hydrolase"/>
    <property type="match status" value="1"/>
</dbReference>
<sequence length="315" mass="34214">MDAITFPNGSITMAANLYLPDGFDPQDSHPAIVVVHPCGGVKEQAAGLYAGKLAEHGFVALAFDASFQGDSGGEPHHLEDPYARVEDVHAAVDHLQTLGYVDAERIGALGICAGAGYTVNAAMTDYRIKALTTVSAVNIGTSFRRGWYGTDSDAAAVPTLQALAQQRTAETAAGADPAYLPYVPTEPDDNTPRDLVEAGDYYLTPRAQHPNAKNKFLFTRSVSRIFTFDAFHMVEDLLTQPVLIVAGSEAGSLWMSTELHGRARSPKQLVVVEGGTHMDFYDVPKYVDPRHRRGRPVLPHPPRRVLSRGHRRFPP</sequence>
<dbReference type="Proteomes" id="UP001612741">
    <property type="component" value="Unassembled WGS sequence"/>
</dbReference>
<dbReference type="RefSeq" id="WP_397088683.1">
    <property type="nucleotide sequence ID" value="NZ_JBITGY010000011.1"/>
</dbReference>
<name>A0ABW7Z651_9ACTN</name>
<evidence type="ECO:0000259" key="2">
    <source>
        <dbReference type="Pfam" id="PF01738"/>
    </source>
</evidence>
<keyword evidence="4" id="KW-1185">Reference proteome</keyword>
<feature type="region of interest" description="Disordered" evidence="1">
    <location>
        <begin position="291"/>
        <end position="315"/>
    </location>
</feature>
<dbReference type="InterPro" id="IPR029058">
    <property type="entry name" value="AB_hydrolase_fold"/>
</dbReference>
<evidence type="ECO:0000313" key="3">
    <source>
        <dbReference type="EMBL" id="MFI6502979.1"/>
    </source>
</evidence>
<dbReference type="SUPFAM" id="SSF53474">
    <property type="entry name" value="alpha/beta-Hydrolases"/>
    <property type="match status" value="1"/>
</dbReference>
<dbReference type="InterPro" id="IPR051411">
    <property type="entry name" value="Polyketide_trans_af380"/>
</dbReference>
<organism evidence="3 4">
    <name type="scientific">Nonomuraea typhae</name>
    <dbReference type="NCBI Taxonomy" id="2603600"/>
    <lineage>
        <taxon>Bacteria</taxon>
        <taxon>Bacillati</taxon>
        <taxon>Actinomycetota</taxon>
        <taxon>Actinomycetes</taxon>
        <taxon>Streptosporangiales</taxon>
        <taxon>Streptosporangiaceae</taxon>
        <taxon>Nonomuraea</taxon>
    </lineage>
</organism>
<dbReference type="PANTHER" id="PTHR47751">
    <property type="entry name" value="SUPERFAMILY HYDROLASE, PUTATIVE (AFU_ORTHOLOGUE AFUA_2G16580)-RELATED"/>
    <property type="match status" value="1"/>
</dbReference>
<dbReference type="EMBL" id="JBITGY010000011">
    <property type="protein sequence ID" value="MFI6502979.1"/>
    <property type="molecule type" value="Genomic_DNA"/>
</dbReference>
<evidence type="ECO:0000256" key="1">
    <source>
        <dbReference type="SAM" id="MobiDB-lite"/>
    </source>
</evidence>
<dbReference type="PANTHER" id="PTHR47751:SF1">
    <property type="entry name" value="SUPERFAMILY HYDROLASE, PUTATIVE (AFU_ORTHOLOGUE AFUA_2G16580)-RELATED"/>
    <property type="match status" value="1"/>
</dbReference>
<accession>A0ABW7Z651</accession>
<protein>
    <submittedName>
        <fullName evidence="3">Alpha/beta hydrolase</fullName>
    </submittedName>
</protein>
<evidence type="ECO:0000313" key="4">
    <source>
        <dbReference type="Proteomes" id="UP001612741"/>
    </source>
</evidence>
<keyword evidence="3" id="KW-0378">Hydrolase</keyword>